<keyword evidence="2" id="KW-1133">Transmembrane helix</keyword>
<feature type="compositionally biased region" description="Polar residues" evidence="1">
    <location>
        <begin position="317"/>
        <end position="334"/>
    </location>
</feature>
<dbReference type="AlphaFoldDB" id="A0A409YZ25"/>
<reference evidence="4 5" key="1">
    <citation type="journal article" date="2018" name="Evol. Lett.">
        <title>Horizontal gene cluster transfer increased hallucinogenic mushroom diversity.</title>
        <authorList>
            <person name="Reynolds H.T."/>
            <person name="Vijayakumar V."/>
            <person name="Gluck-Thaler E."/>
            <person name="Korotkin H.B."/>
            <person name="Matheny P.B."/>
            <person name="Slot J.C."/>
        </authorList>
    </citation>
    <scope>NUCLEOTIDE SEQUENCE [LARGE SCALE GENOMIC DNA]</scope>
    <source>
        <strain evidence="4 5">2629</strain>
    </source>
</reference>
<feature type="compositionally biased region" description="Basic and acidic residues" evidence="1">
    <location>
        <begin position="541"/>
        <end position="550"/>
    </location>
</feature>
<keyword evidence="2" id="KW-0472">Membrane</keyword>
<gene>
    <name evidence="4" type="ORF">CVT24_001117</name>
</gene>
<feature type="region of interest" description="Disordered" evidence="1">
    <location>
        <begin position="64"/>
        <end position="206"/>
    </location>
</feature>
<protein>
    <submittedName>
        <fullName evidence="4">Uncharacterized protein</fullName>
    </submittedName>
</protein>
<comment type="caution">
    <text evidence="4">The sequence shown here is derived from an EMBL/GenBank/DDBJ whole genome shotgun (WGS) entry which is preliminary data.</text>
</comment>
<feature type="compositionally biased region" description="Polar residues" evidence="1">
    <location>
        <begin position="507"/>
        <end position="526"/>
    </location>
</feature>
<organism evidence="4 5">
    <name type="scientific">Panaeolus cyanescens</name>
    <dbReference type="NCBI Taxonomy" id="181874"/>
    <lineage>
        <taxon>Eukaryota</taxon>
        <taxon>Fungi</taxon>
        <taxon>Dikarya</taxon>
        <taxon>Basidiomycota</taxon>
        <taxon>Agaricomycotina</taxon>
        <taxon>Agaricomycetes</taxon>
        <taxon>Agaricomycetidae</taxon>
        <taxon>Agaricales</taxon>
        <taxon>Agaricineae</taxon>
        <taxon>Galeropsidaceae</taxon>
        <taxon>Panaeolus</taxon>
    </lineage>
</organism>
<feature type="transmembrane region" description="Helical" evidence="2">
    <location>
        <begin position="347"/>
        <end position="370"/>
    </location>
</feature>
<keyword evidence="3" id="KW-0732">Signal</keyword>
<feature type="chain" id="PRO_5019427828" evidence="3">
    <location>
        <begin position="20"/>
        <end position="580"/>
    </location>
</feature>
<sequence>MRLFLLCLCWLASNHHVVAQNQTIDDSSPAIVYSPSSAWFSNSVNCNSKCLNATRTIPTWHEGISIFNGQDPDDHQPPSSGPASGSTSPTNGSTPSPSSNDFQITPGGTGTSSSSSQQPPPDGAPVQQNPPQADPPSSAPANKSIPPSRGSTTQAAAPAQTSSHDDDNDDDDDDDRTGGNDDDHDKEHHGGSGSSSGSSGGSGKRAFLGRRADADDQVTLSYNFTGSALYLFGVLPPASSKSSSIPTDMNVQISVDGQQPVIFQRSPELGSTEFVSNVSVHTQSWPQDGPHQLVVTVIPNSTFIFDYILVTSKGMASSSDPASTSLGKNPPSSSDDQKMKKHNVATFAGALGGSVGVLGLFSLGLAISIIRRRRLAALRDRRDHESLHTNSSDDSPNMSGPAPFVPRFFPGTVIPAEPPTYNAAVASNREENPVLVALAGNAYASRDRSYADIPPDTPPPPEEEPMMVPPPPPFPFPEPSVAASSVPPSSPRSLAVPESHPAPTLDSEGTSQPEDSVGTELSNSATAPELEPLLQSLPSHNSDRRPESRISSRSVTFLPPLPLSRNGSRARVNVDQEDIS</sequence>
<feature type="compositionally biased region" description="Gly residues" evidence="1">
    <location>
        <begin position="191"/>
        <end position="203"/>
    </location>
</feature>
<accession>A0A409YZ25</accession>
<dbReference type="OrthoDB" id="3265715at2759"/>
<name>A0A409YZ25_9AGAR</name>
<dbReference type="STRING" id="181874.A0A409YZ25"/>
<feature type="compositionally biased region" description="Low complexity" evidence="1">
    <location>
        <begin position="151"/>
        <end position="162"/>
    </location>
</feature>
<feature type="region of interest" description="Disordered" evidence="1">
    <location>
        <begin position="317"/>
        <end position="339"/>
    </location>
</feature>
<keyword evidence="2" id="KW-0812">Transmembrane</keyword>
<proteinExistence type="predicted"/>
<evidence type="ECO:0000313" key="4">
    <source>
        <dbReference type="EMBL" id="PPR08277.1"/>
    </source>
</evidence>
<keyword evidence="5" id="KW-1185">Reference proteome</keyword>
<feature type="region of interest" description="Disordered" evidence="1">
    <location>
        <begin position="381"/>
        <end position="402"/>
    </location>
</feature>
<feature type="compositionally biased region" description="Acidic residues" evidence="1">
    <location>
        <begin position="166"/>
        <end position="175"/>
    </location>
</feature>
<feature type="compositionally biased region" description="Low complexity" evidence="1">
    <location>
        <begin position="528"/>
        <end position="539"/>
    </location>
</feature>
<evidence type="ECO:0000256" key="2">
    <source>
        <dbReference type="SAM" id="Phobius"/>
    </source>
</evidence>
<evidence type="ECO:0000313" key="5">
    <source>
        <dbReference type="Proteomes" id="UP000284842"/>
    </source>
</evidence>
<feature type="region of interest" description="Disordered" evidence="1">
    <location>
        <begin position="447"/>
        <end position="580"/>
    </location>
</feature>
<dbReference type="Proteomes" id="UP000284842">
    <property type="component" value="Unassembled WGS sequence"/>
</dbReference>
<feature type="compositionally biased region" description="Basic and acidic residues" evidence="1">
    <location>
        <begin position="176"/>
        <end position="190"/>
    </location>
</feature>
<dbReference type="InParanoid" id="A0A409YZ25"/>
<dbReference type="EMBL" id="NHTK01000031">
    <property type="protein sequence ID" value="PPR08277.1"/>
    <property type="molecule type" value="Genomic_DNA"/>
</dbReference>
<feature type="compositionally biased region" description="Polar residues" evidence="1">
    <location>
        <begin position="388"/>
        <end position="398"/>
    </location>
</feature>
<feature type="compositionally biased region" description="Pro residues" evidence="1">
    <location>
        <begin position="467"/>
        <end position="478"/>
    </location>
</feature>
<feature type="compositionally biased region" description="Low complexity" evidence="1">
    <location>
        <begin position="77"/>
        <end position="99"/>
    </location>
</feature>
<feature type="signal peptide" evidence="3">
    <location>
        <begin position="1"/>
        <end position="19"/>
    </location>
</feature>
<evidence type="ECO:0000256" key="3">
    <source>
        <dbReference type="SAM" id="SignalP"/>
    </source>
</evidence>
<evidence type="ECO:0000256" key="1">
    <source>
        <dbReference type="SAM" id="MobiDB-lite"/>
    </source>
</evidence>